<feature type="compositionally biased region" description="Polar residues" evidence="3">
    <location>
        <begin position="450"/>
        <end position="460"/>
    </location>
</feature>
<reference evidence="5 6" key="1">
    <citation type="journal article" date="2021" name="Elife">
        <title>Chloroplast acquisition without the gene transfer in kleptoplastic sea slugs, Plakobranchus ocellatus.</title>
        <authorList>
            <person name="Maeda T."/>
            <person name="Takahashi S."/>
            <person name="Yoshida T."/>
            <person name="Shimamura S."/>
            <person name="Takaki Y."/>
            <person name="Nagai Y."/>
            <person name="Toyoda A."/>
            <person name="Suzuki Y."/>
            <person name="Arimoto A."/>
            <person name="Ishii H."/>
            <person name="Satoh N."/>
            <person name="Nishiyama T."/>
            <person name="Hasebe M."/>
            <person name="Maruyama T."/>
            <person name="Minagawa J."/>
            <person name="Obokata J."/>
            <person name="Shigenobu S."/>
        </authorList>
    </citation>
    <scope>NUCLEOTIDE SEQUENCE [LARGE SCALE GENOMIC DNA]</scope>
</reference>
<dbReference type="SUPFAM" id="SSF88697">
    <property type="entry name" value="PUA domain-like"/>
    <property type="match status" value="1"/>
</dbReference>
<evidence type="ECO:0000259" key="4">
    <source>
        <dbReference type="PROSITE" id="PS51015"/>
    </source>
</evidence>
<dbReference type="Pfam" id="PF02182">
    <property type="entry name" value="SAD_SRA"/>
    <property type="match status" value="1"/>
</dbReference>
<proteinExistence type="predicted"/>
<accession>A0AAV4DWP6</accession>
<dbReference type="GO" id="GO:0061630">
    <property type="term" value="F:ubiquitin protein ligase activity"/>
    <property type="evidence" value="ECO:0007669"/>
    <property type="project" value="TreeGrafter"/>
</dbReference>
<feature type="domain" description="YDG" evidence="4">
    <location>
        <begin position="165"/>
        <end position="316"/>
    </location>
</feature>
<comment type="caution">
    <text evidence="5">The sequence shown here is derived from an EMBL/GenBank/DDBJ whole genome shotgun (WGS) entry which is preliminary data.</text>
</comment>
<dbReference type="Gene3D" id="2.30.280.10">
    <property type="entry name" value="SRA-YDG"/>
    <property type="match status" value="1"/>
</dbReference>
<evidence type="ECO:0000313" key="5">
    <source>
        <dbReference type="EMBL" id="GFO48326.1"/>
    </source>
</evidence>
<protein>
    <submittedName>
        <fullName evidence="5">E3 ubiquitin-protein ligase uhrf1-like</fullName>
    </submittedName>
</protein>
<keyword evidence="6" id="KW-1185">Reference proteome</keyword>
<keyword evidence="1 2" id="KW-0539">Nucleus</keyword>
<dbReference type="InterPro" id="IPR015947">
    <property type="entry name" value="PUA-like_sf"/>
</dbReference>
<dbReference type="FunFam" id="2.30.280.10:FF:000005">
    <property type="entry name" value="E3 ubiquitin-protein ligase UHRF1"/>
    <property type="match status" value="1"/>
</dbReference>
<feature type="region of interest" description="Disordered" evidence="3">
    <location>
        <begin position="88"/>
        <end position="109"/>
    </location>
</feature>
<feature type="compositionally biased region" description="Basic and acidic residues" evidence="3">
    <location>
        <begin position="431"/>
        <end position="441"/>
    </location>
</feature>
<dbReference type="SMART" id="SM00466">
    <property type="entry name" value="SRA"/>
    <property type="match status" value="1"/>
</dbReference>
<evidence type="ECO:0000313" key="6">
    <source>
        <dbReference type="Proteomes" id="UP000735302"/>
    </source>
</evidence>
<dbReference type="AlphaFoldDB" id="A0AAV4DWP6"/>
<evidence type="ECO:0000256" key="2">
    <source>
        <dbReference type="PROSITE-ProRule" id="PRU00358"/>
    </source>
</evidence>
<feature type="compositionally biased region" description="Basic and acidic residues" evidence="3">
    <location>
        <begin position="400"/>
        <end position="410"/>
    </location>
</feature>
<dbReference type="InterPro" id="IPR045134">
    <property type="entry name" value="UHRF1/2-like"/>
</dbReference>
<feature type="compositionally biased region" description="Polar residues" evidence="3">
    <location>
        <begin position="481"/>
        <end position="491"/>
    </location>
</feature>
<dbReference type="Proteomes" id="UP000735302">
    <property type="component" value="Unassembled WGS sequence"/>
</dbReference>
<feature type="compositionally biased region" description="Basic and acidic residues" evidence="3">
    <location>
        <begin position="373"/>
        <end position="385"/>
    </location>
</feature>
<comment type="subcellular location">
    <subcellularLocation>
        <location evidence="2">Nucleus</location>
    </subcellularLocation>
</comment>
<sequence length="555" mass="59999">MGPGEYESIRLKNLEDNKRVLAAFGLMNPFKPAQCVIKKQKRSAPKPTPTKKRALPTEDALTAGSILYGTRRKSARLDGKFKPAQCVIKKQKRSAPKPTPTKKRALPTEDALTAGSILYGTRRKSARLDGKAAGEGLDLGSTYDELEEAEKEHSQVPADRPNFYGSVPGIEVGTEWATRMECCRDGVHRPTVAGIHGGQDGAYSIALSGGYEDDVDLGDCFTYTGEGGRDLKGTKAKPKNLRTAPQSKDQTLTRGNLALSRSVETKNPVRVIRGYKLCSQFAPEDGYRYDGIYTVEKFWFTVGLSGYGVWKFALKRCPDQAPSPWQFVQDCNSSGQIEDTAPLPSERERDGKTKSQCESPPLALSQSQADSPTQKDEKDTPKPELTDAGVPTAQVSQTQGDEKDTPKPELTDDGVPIAQVSQTQADSLTQGDEKITPKPELTDDGVPIAQVSQTLTGSPTQEDEQDTPKPELTDAGVPTAQLLQTLTGSPTQEDEQDAAKPKSSEATQELPAPADSHTQEHEQDIAAPEVSHAKTEQSEKSAADGDTKDGAEAED</sequence>
<feature type="compositionally biased region" description="Polar residues" evidence="3">
    <location>
        <begin position="419"/>
        <end position="430"/>
    </location>
</feature>
<dbReference type="EMBL" id="BLXT01008388">
    <property type="protein sequence ID" value="GFO48326.1"/>
    <property type="molecule type" value="Genomic_DNA"/>
</dbReference>
<dbReference type="PROSITE" id="PS51015">
    <property type="entry name" value="YDG"/>
    <property type="match status" value="1"/>
</dbReference>
<feature type="region of interest" description="Disordered" evidence="3">
    <location>
        <begin position="38"/>
        <end position="58"/>
    </location>
</feature>
<dbReference type="GO" id="GO:0016567">
    <property type="term" value="P:protein ubiquitination"/>
    <property type="evidence" value="ECO:0007669"/>
    <property type="project" value="TreeGrafter"/>
</dbReference>
<dbReference type="GO" id="GO:0005634">
    <property type="term" value="C:nucleus"/>
    <property type="evidence" value="ECO:0007669"/>
    <property type="project" value="UniProtKB-SubCell"/>
</dbReference>
<feature type="compositionally biased region" description="Basic and acidic residues" evidence="3">
    <location>
        <begin position="531"/>
        <end position="555"/>
    </location>
</feature>
<feature type="compositionally biased region" description="Basic residues" evidence="3">
    <location>
        <begin position="38"/>
        <end position="54"/>
    </location>
</feature>
<evidence type="ECO:0000256" key="1">
    <source>
        <dbReference type="ARBA" id="ARBA00023242"/>
    </source>
</evidence>
<name>A0AAV4DWP6_9GAST</name>
<feature type="region of interest" description="Disordered" evidence="3">
    <location>
        <begin position="328"/>
        <end position="555"/>
    </location>
</feature>
<dbReference type="InterPro" id="IPR003105">
    <property type="entry name" value="SRA_YDG"/>
</dbReference>
<dbReference type="PANTHER" id="PTHR14140:SF27">
    <property type="entry name" value="OS04G0289800 PROTEIN"/>
    <property type="match status" value="1"/>
</dbReference>
<dbReference type="InterPro" id="IPR036987">
    <property type="entry name" value="SRA-YDG_sf"/>
</dbReference>
<dbReference type="GO" id="GO:0044027">
    <property type="term" value="P:negative regulation of gene expression via chromosomal CpG island methylation"/>
    <property type="evidence" value="ECO:0007669"/>
    <property type="project" value="TreeGrafter"/>
</dbReference>
<gene>
    <name evidence="5" type="ORF">PoB_007483100</name>
</gene>
<feature type="compositionally biased region" description="Basic residues" evidence="3">
    <location>
        <begin position="89"/>
        <end position="105"/>
    </location>
</feature>
<feature type="compositionally biased region" description="Basic and acidic residues" evidence="3">
    <location>
        <begin position="345"/>
        <end position="355"/>
    </location>
</feature>
<organism evidence="5 6">
    <name type="scientific">Plakobranchus ocellatus</name>
    <dbReference type="NCBI Taxonomy" id="259542"/>
    <lineage>
        <taxon>Eukaryota</taxon>
        <taxon>Metazoa</taxon>
        <taxon>Spiralia</taxon>
        <taxon>Lophotrochozoa</taxon>
        <taxon>Mollusca</taxon>
        <taxon>Gastropoda</taxon>
        <taxon>Heterobranchia</taxon>
        <taxon>Euthyneura</taxon>
        <taxon>Panpulmonata</taxon>
        <taxon>Sacoglossa</taxon>
        <taxon>Placobranchoidea</taxon>
        <taxon>Plakobranchidae</taxon>
        <taxon>Plakobranchus</taxon>
    </lineage>
</organism>
<evidence type="ECO:0000256" key="3">
    <source>
        <dbReference type="SAM" id="MobiDB-lite"/>
    </source>
</evidence>
<dbReference type="PANTHER" id="PTHR14140">
    <property type="entry name" value="E3 UBIQUITIN-PROTEIN LIGASE UHRF-RELATED"/>
    <property type="match status" value="1"/>
</dbReference>
<feature type="compositionally biased region" description="Polar residues" evidence="3">
    <location>
        <begin position="356"/>
        <end position="372"/>
    </location>
</feature>